<gene>
    <name evidence="3" type="ORF">MSPICULIGERA_LOCUS167</name>
</gene>
<accession>A0AA36FP02</accession>
<dbReference type="InterPro" id="IPR056110">
    <property type="entry name" value="DUF7693"/>
</dbReference>
<feature type="non-terminal residue" evidence="3">
    <location>
        <position position="97"/>
    </location>
</feature>
<dbReference type="AlphaFoldDB" id="A0AA36FP02"/>
<dbReference type="EMBL" id="CATQJA010000010">
    <property type="protein sequence ID" value="CAJ0557409.1"/>
    <property type="molecule type" value="Genomic_DNA"/>
</dbReference>
<dbReference type="Proteomes" id="UP001177023">
    <property type="component" value="Unassembled WGS sequence"/>
</dbReference>
<evidence type="ECO:0000256" key="1">
    <source>
        <dbReference type="SAM" id="MobiDB-lite"/>
    </source>
</evidence>
<evidence type="ECO:0000313" key="3">
    <source>
        <dbReference type="EMBL" id="CAJ0557409.1"/>
    </source>
</evidence>
<evidence type="ECO:0000259" key="2">
    <source>
        <dbReference type="Pfam" id="PF24745"/>
    </source>
</evidence>
<name>A0AA36FP02_9BILA</name>
<feature type="domain" description="DUF7693" evidence="2">
    <location>
        <begin position="14"/>
        <end position="84"/>
    </location>
</feature>
<comment type="caution">
    <text evidence="3">The sequence shown here is derived from an EMBL/GenBank/DDBJ whole genome shotgun (WGS) entry which is preliminary data.</text>
</comment>
<organism evidence="3 4">
    <name type="scientific">Mesorhabditis spiculigera</name>
    <dbReference type="NCBI Taxonomy" id="96644"/>
    <lineage>
        <taxon>Eukaryota</taxon>
        <taxon>Metazoa</taxon>
        <taxon>Ecdysozoa</taxon>
        <taxon>Nematoda</taxon>
        <taxon>Chromadorea</taxon>
        <taxon>Rhabditida</taxon>
        <taxon>Rhabditina</taxon>
        <taxon>Rhabditomorpha</taxon>
        <taxon>Rhabditoidea</taxon>
        <taxon>Rhabditidae</taxon>
        <taxon>Mesorhabditinae</taxon>
        <taxon>Mesorhabditis</taxon>
    </lineage>
</organism>
<proteinExistence type="predicted"/>
<sequence length="97" mass="10922">MTRAQNDLNATFPLTAHEVCQVLTYVALGTRIVMRSTTQSWNKIYHGLMPVEIDGWQFTLFNDCDTLDYCDYCRSPDGRESGHSNAGSVPEPILSSY</sequence>
<feature type="region of interest" description="Disordered" evidence="1">
    <location>
        <begin position="75"/>
        <end position="97"/>
    </location>
</feature>
<keyword evidence="4" id="KW-1185">Reference proteome</keyword>
<dbReference type="Pfam" id="PF24745">
    <property type="entry name" value="DUF7693"/>
    <property type="match status" value="1"/>
</dbReference>
<evidence type="ECO:0000313" key="4">
    <source>
        <dbReference type="Proteomes" id="UP001177023"/>
    </source>
</evidence>
<reference evidence="3" key="1">
    <citation type="submission" date="2023-06" db="EMBL/GenBank/DDBJ databases">
        <authorList>
            <person name="Delattre M."/>
        </authorList>
    </citation>
    <scope>NUCLEOTIDE SEQUENCE</scope>
    <source>
        <strain evidence="3">AF72</strain>
    </source>
</reference>
<protein>
    <recommendedName>
        <fullName evidence="2">DUF7693 domain-containing protein</fullName>
    </recommendedName>
</protein>